<keyword evidence="8" id="KW-1185">Reference proteome</keyword>
<dbReference type="InterPro" id="IPR001764">
    <property type="entry name" value="Glyco_hydro_3_N"/>
</dbReference>
<evidence type="ECO:0000313" key="7">
    <source>
        <dbReference type="EMBL" id="UQN28338.1"/>
    </source>
</evidence>
<dbReference type="PRINTS" id="PR00133">
    <property type="entry name" value="GLHYDRLASE3"/>
</dbReference>
<dbReference type="InterPro" id="IPR050288">
    <property type="entry name" value="Cellulose_deg_GH3"/>
</dbReference>
<dbReference type="InterPro" id="IPR026891">
    <property type="entry name" value="Fn3-like"/>
</dbReference>
<sequence length="782" mass="82450">MTQSTPSDPQNTPSDPRNPSARSADPSADVSALSQEEKIALTGGADFWHLHDAPSLGLGQIQVSDGPHGLRQQSGAADNLGLNDSVEATCFPPAVGLASTWSRSSAAAVAGAIAEEALAGGVSVVLGPGMNIKRSPLCGRNFEYLSEDPHLSGELATAFVDGMQERGVGTSVKHFALNNQETDRMRVDVDVDERTMHEIYLRAFRTVVTRAQPWTVMCSYNSVDGTPVARNRRLLTEILREQWGFEGLVVSDWGAVEDRPASVQAGLDLQMPADPFGEQDLREAVARGDVDQEALDRAAGKAVALLRRALAAADPDAAYDAESHHRIAVEAARRALVLLENDGTLPLAEPGDSAGTVAGAGAGADAEGLVVIGDFAQTPRYQGAGSSHVNPTRLTDALGAIRAIAGEDVPFARGFVPGAADGETDAAPSSESLRAEAVELARGARTAVLFLGLGEDVESEGFDRTDIELPAAQLQLLEEVREVAERVVVVLSNGSVVRLPEALRGVNALLEGWLLGQGGGEATADILFGRANPSGRLAETIPLRLQDTPSYLHFPGEDSHVRYGEGLFVGYRGFDAVDAEVAYPFGHGLSFTTFAQSDLVVTASAGGGIEVEVTVENTGDRAGREIVQAYVSVPDSRVTRAPRELKGFAEVELAPGESRRVGISIPAEDLQYWSPAAGGWVVESGTYRVGVGASSRDLRAAADVEIAGDEPRPVMTMTSTPLEIRALPGGEKALGSLLGDSGLFADPEMLKMAEQIPVGRFTGLGGFSREQLQEMLDRVNKG</sequence>
<evidence type="ECO:0000313" key="8">
    <source>
        <dbReference type="Proteomes" id="UP001055868"/>
    </source>
</evidence>
<dbReference type="Pfam" id="PF01915">
    <property type="entry name" value="Glyco_hydro_3_C"/>
    <property type="match status" value="1"/>
</dbReference>
<protein>
    <submittedName>
        <fullName evidence="7">Glycoside hydrolase family 3 C-terminal domain-containing protein</fullName>
    </submittedName>
</protein>
<name>A0ABY4N1B4_9MICO</name>
<dbReference type="InterPro" id="IPR002772">
    <property type="entry name" value="Glyco_hydro_3_C"/>
</dbReference>
<dbReference type="Gene3D" id="2.60.40.10">
    <property type="entry name" value="Immunoglobulins"/>
    <property type="match status" value="1"/>
</dbReference>
<dbReference type="EMBL" id="CP097218">
    <property type="protein sequence ID" value="UQN28338.1"/>
    <property type="molecule type" value="Genomic_DNA"/>
</dbReference>
<dbReference type="Gene3D" id="3.40.50.1700">
    <property type="entry name" value="Glycoside hydrolase family 3 C-terminal domain"/>
    <property type="match status" value="1"/>
</dbReference>
<dbReference type="InterPro" id="IPR017853">
    <property type="entry name" value="GH"/>
</dbReference>
<keyword evidence="2 4" id="KW-0378">Hydrolase</keyword>
<feature type="region of interest" description="Disordered" evidence="5">
    <location>
        <begin position="1"/>
        <end position="32"/>
    </location>
</feature>
<dbReference type="SUPFAM" id="SSF52279">
    <property type="entry name" value="Beta-D-glucan exohydrolase, C-terminal domain"/>
    <property type="match status" value="1"/>
</dbReference>
<dbReference type="Pfam" id="PF14310">
    <property type="entry name" value="Fn3-like"/>
    <property type="match status" value="1"/>
</dbReference>
<dbReference type="RefSeq" id="WP_249477382.1">
    <property type="nucleotide sequence ID" value="NZ_CP097218.1"/>
</dbReference>
<dbReference type="SUPFAM" id="SSF51445">
    <property type="entry name" value="(Trans)glycosidases"/>
    <property type="match status" value="1"/>
</dbReference>
<dbReference type="PANTHER" id="PTHR42715:SF10">
    <property type="entry name" value="BETA-GLUCOSIDASE"/>
    <property type="match status" value="1"/>
</dbReference>
<evidence type="ECO:0000256" key="4">
    <source>
        <dbReference type="RuleBase" id="RU361161"/>
    </source>
</evidence>
<dbReference type="PANTHER" id="PTHR42715">
    <property type="entry name" value="BETA-GLUCOSIDASE"/>
    <property type="match status" value="1"/>
</dbReference>
<dbReference type="InterPro" id="IPR036962">
    <property type="entry name" value="Glyco_hydro_3_N_sf"/>
</dbReference>
<dbReference type="SMART" id="SM01217">
    <property type="entry name" value="Fn3_like"/>
    <property type="match status" value="1"/>
</dbReference>
<evidence type="ECO:0000259" key="6">
    <source>
        <dbReference type="SMART" id="SM01217"/>
    </source>
</evidence>
<evidence type="ECO:0000256" key="3">
    <source>
        <dbReference type="ARBA" id="ARBA00023277"/>
    </source>
</evidence>
<dbReference type="InterPro" id="IPR036881">
    <property type="entry name" value="Glyco_hydro_3_C_sf"/>
</dbReference>
<dbReference type="GO" id="GO:0016787">
    <property type="term" value="F:hydrolase activity"/>
    <property type="evidence" value="ECO:0007669"/>
    <property type="project" value="UniProtKB-KW"/>
</dbReference>
<keyword evidence="3" id="KW-0119">Carbohydrate metabolism</keyword>
<comment type="similarity">
    <text evidence="1 4">Belongs to the glycosyl hydrolase 3 family.</text>
</comment>
<proteinExistence type="inferred from homology"/>
<gene>
    <name evidence="7" type="ORF">M4486_11850</name>
</gene>
<dbReference type="Gene3D" id="3.20.20.300">
    <property type="entry name" value="Glycoside hydrolase, family 3, N-terminal domain"/>
    <property type="match status" value="1"/>
</dbReference>
<dbReference type="PROSITE" id="PS00775">
    <property type="entry name" value="GLYCOSYL_HYDROL_F3"/>
    <property type="match status" value="1"/>
</dbReference>
<accession>A0ABY4N1B4</accession>
<evidence type="ECO:0000256" key="5">
    <source>
        <dbReference type="SAM" id="MobiDB-lite"/>
    </source>
</evidence>
<dbReference type="InterPro" id="IPR013783">
    <property type="entry name" value="Ig-like_fold"/>
</dbReference>
<evidence type="ECO:0000256" key="2">
    <source>
        <dbReference type="ARBA" id="ARBA00022801"/>
    </source>
</evidence>
<evidence type="ECO:0000256" key="1">
    <source>
        <dbReference type="ARBA" id="ARBA00005336"/>
    </source>
</evidence>
<feature type="compositionally biased region" description="Polar residues" evidence="5">
    <location>
        <begin position="1"/>
        <end position="21"/>
    </location>
</feature>
<dbReference type="Pfam" id="PF00933">
    <property type="entry name" value="Glyco_hydro_3"/>
    <property type="match status" value="1"/>
</dbReference>
<keyword evidence="4" id="KW-0326">Glycosidase</keyword>
<dbReference type="Proteomes" id="UP001055868">
    <property type="component" value="Chromosome"/>
</dbReference>
<feature type="domain" description="Fibronectin type III-like" evidence="6">
    <location>
        <begin position="625"/>
        <end position="695"/>
    </location>
</feature>
<dbReference type="InterPro" id="IPR019800">
    <property type="entry name" value="Glyco_hydro_3_AS"/>
</dbReference>
<organism evidence="7 8">
    <name type="scientific">Brachybacterium kimchii</name>
    <dbReference type="NCBI Taxonomy" id="2942909"/>
    <lineage>
        <taxon>Bacteria</taxon>
        <taxon>Bacillati</taxon>
        <taxon>Actinomycetota</taxon>
        <taxon>Actinomycetes</taxon>
        <taxon>Micrococcales</taxon>
        <taxon>Dermabacteraceae</taxon>
        <taxon>Brachybacterium</taxon>
    </lineage>
</organism>
<reference evidence="7" key="1">
    <citation type="submission" date="2022-05" db="EMBL/GenBank/DDBJ databases">
        <title>Genomic analysis of Brachybacterium sp. CBA3104.</title>
        <authorList>
            <person name="Roh S.W."/>
            <person name="Kim Y.B."/>
            <person name="Kim Y."/>
        </authorList>
    </citation>
    <scope>NUCLEOTIDE SEQUENCE</scope>
    <source>
        <strain evidence="7">CBA3104</strain>
    </source>
</reference>